<dbReference type="EMBL" id="JBHSMC010000014">
    <property type="protein sequence ID" value="MFC5465541.1"/>
    <property type="molecule type" value="Genomic_DNA"/>
</dbReference>
<evidence type="ECO:0000313" key="2">
    <source>
        <dbReference type="Proteomes" id="UP001596147"/>
    </source>
</evidence>
<reference evidence="2" key="1">
    <citation type="journal article" date="2019" name="Int. J. Syst. Evol. Microbiol.">
        <title>The Global Catalogue of Microorganisms (GCM) 10K type strain sequencing project: providing services to taxonomists for standard genome sequencing and annotation.</title>
        <authorList>
            <consortium name="The Broad Institute Genomics Platform"/>
            <consortium name="The Broad Institute Genome Sequencing Center for Infectious Disease"/>
            <person name="Wu L."/>
            <person name="Ma J."/>
        </authorList>
    </citation>
    <scope>NUCLEOTIDE SEQUENCE [LARGE SCALE GENOMIC DNA]</scope>
    <source>
        <strain evidence="2">CGMCC 1.12237</strain>
    </source>
</reference>
<dbReference type="InterPro" id="IPR036457">
    <property type="entry name" value="PPM-type-like_dom_sf"/>
</dbReference>
<proteinExistence type="predicted"/>
<name>A0ABW0LLW6_9BACI</name>
<accession>A0ABW0LLW6</accession>
<comment type="caution">
    <text evidence="1">The sequence shown here is derived from an EMBL/GenBank/DDBJ whole genome shotgun (WGS) entry which is preliminary data.</text>
</comment>
<keyword evidence="2" id="KW-1185">Reference proteome</keyword>
<dbReference type="Gene3D" id="3.60.40.10">
    <property type="entry name" value="PPM-type phosphatase domain"/>
    <property type="match status" value="1"/>
</dbReference>
<dbReference type="Proteomes" id="UP001596147">
    <property type="component" value="Unassembled WGS sequence"/>
</dbReference>
<sequence length="76" mass="8700">MPVTGYLSGRPMQFRTHKYKYESNSKFLIHTDGFKNINTKAFLTSNQSIPALVARLKVLQQNSKKDDMSFIVGTFL</sequence>
<evidence type="ECO:0000313" key="1">
    <source>
        <dbReference type="EMBL" id="MFC5465541.1"/>
    </source>
</evidence>
<organism evidence="1 2">
    <name type="scientific">Lederbergia graminis</name>
    <dbReference type="NCBI Taxonomy" id="735518"/>
    <lineage>
        <taxon>Bacteria</taxon>
        <taxon>Bacillati</taxon>
        <taxon>Bacillota</taxon>
        <taxon>Bacilli</taxon>
        <taxon>Bacillales</taxon>
        <taxon>Bacillaceae</taxon>
        <taxon>Lederbergia</taxon>
    </lineage>
</organism>
<protein>
    <recommendedName>
        <fullName evidence="3">PPM-type phosphatase domain-containing protein</fullName>
    </recommendedName>
</protein>
<dbReference type="RefSeq" id="WP_382352028.1">
    <property type="nucleotide sequence ID" value="NZ_JBHSMC010000014.1"/>
</dbReference>
<gene>
    <name evidence="1" type="ORF">ACFPM4_12340</name>
</gene>
<evidence type="ECO:0008006" key="3">
    <source>
        <dbReference type="Google" id="ProtNLM"/>
    </source>
</evidence>